<dbReference type="EMBL" id="KN840508">
    <property type="protein sequence ID" value="KIP06902.1"/>
    <property type="molecule type" value="Genomic_DNA"/>
</dbReference>
<protein>
    <submittedName>
        <fullName evidence="1">Uncharacterized protein</fullName>
    </submittedName>
</protein>
<dbReference type="Proteomes" id="UP000053257">
    <property type="component" value="Unassembled WGS sequence"/>
</dbReference>
<accession>A0A0C3S7P8</accession>
<keyword evidence="2" id="KW-1185">Reference proteome</keyword>
<organism evidence="1 2">
    <name type="scientific">Phlebiopsis gigantea (strain 11061_1 CR5-6)</name>
    <name type="common">White-rot fungus</name>
    <name type="synonym">Peniophora gigantea</name>
    <dbReference type="NCBI Taxonomy" id="745531"/>
    <lineage>
        <taxon>Eukaryota</taxon>
        <taxon>Fungi</taxon>
        <taxon>Dikarya</taxon>
        <taxon>Basidiomycota</taxon>
        <taxon>Agaricomycotina</taxon>
        <taxon>Agaricomycetes</taxon>
        <taxon>Polyporales</taxon>
        <taxon>Phanerochaetaceae</taxon>
        <taxon>Phlebiopsis</taxon>
    </lineage>
</organism>
<sequence>MQPSCPGCLAGYLQPWPYRDSACGRGRSATERNYRLEFGERVQVSPHTPAASAGSLDSASLCAQYRMGHALTDFDYGNLRGANPKLTLWSITSRIVDAHFLRERRRTTNTWGILPSLLLRTLATPPSHPFSIVICHTELTLDQHREPRMSLTSDVAPTNSGCFDQRNIASMLAQQLYPTTGHDDANNTRSTIS</sequence>
<evidence type="ECO:0000313" key="1">
    <source>
        <dbReference type="EMBL" id="KIP06902.1"/>
    </source>
</evidence>
<dbReference type="AlphaFoldDB" id="A0A0C3S7P8"/>
<reference evidence="1 2" key="1">
    <citation type="journal article" date="2014" name="PLoS Genet.">
        <title>Analysis of the Phlebiopsis gigantea genome, transcriptome and secretome provides insight into its pioneer colonization strategies of wood.</title>
        <authorList>
            <person name="Hori C."/>
            <person name="Ishida T."/>
            <person name="Igarashi K."/>
            <person name="Samejima M."/>
            <person name="Suzuki H."/>
            <person name="Master E."/>
            <person name="Ferreira P."/>
            <person name="Ruiz-Duenas F.J."/>
            <person name="Held B."/>
            <person name="Canessa P."/>
            <person name="Larrondo L.F."/>
            <person name="Schmoll M."/>
            <person name="Druzhinina I.S."/>
            <person name="Kubicek C.P."/>
            <person name="Gaskell J.A."/>
            <person name="Kersten P."/>
            <person name="St John F."/>
            <person name="Glasner J."/>
            <person name="Sabat G."/>
            <person name="Splinter BonDurant S."/>
            <person name="Syed K."/>
            <person name="Yadav J."/>
            <person name="Mgbeahuruike A.C."/>
            <person name="Kovalchuk A."/>
            <person name="Asiegbu F.O."/>
            <person name="Lackner G."/>
            <person name="Hoffmeister D."/>
            <person name="Rencoret J."/>
            <person name="Gutierrez A."/>
            <person name="Sun H."/>
            <person name="Lindquist E."/>
            <person name="Barry K."/>
            <person name="Riley R."/>
            <person name="Grigoriev I.V."/>
            <person name="Henrissat B."/>
            <person name="Kues U."/>
            <person name="Berka R.M."/>
            <person name="Martinez A.T."/>
            <person name="Covert S.F."/>
            <person name="Blanchette R.A."/>
            <person name="Cullen D."/>
        </authorList>
    </citation>
    <scope>NUCLEOTIDE SEQUENCE [LARGE SCALE GENOMIC DNA]</scope>
    <source>
        <strain evidence="1 2">11061_1 CR5-6</strain>
    </source>
</reference>
<evidence type="ECO:0000313" key="2">
    <source>
        <dbReference type="Proteomes" id="UP000053257"/>
    </source>
</evidence>
<gene>
    <name evidence="1" type="ORF">PHLGIDRAFT_443266</name>
</gene>
<dbReference type="HOGENOM" id="CLU_1409271_0_0_1"/>
<name>A0A0C3S7P8_PHLG1</name>
<proteinExistence type="predicted"/>